<evidence type="ECO:0000256" key="2">
    <source>
        <dbReference type="ARBA" id="ARBA00023002"/>
    </source>
</evidence>
<evidence type="ECO:0000259" key="4">
    <source>
        <dbReference type="Pfam" id="PF22725"/>
    </source>
</evidence>
<dbReference type="SUPFAM" id="SSF51735">
    <property type="entry name" value="NAD(P)-binding Rossmann-fold domains"/>
    <property type="match status" value="1"/>
</dbReference>
<evidence type="ECO:0000313" key="6">
    <source>
        <dbReference type="Proteomes" id="UP000613030"/>
    </source>
</evidence>
<dbReference type="RefSeq" id="WP_202013110.1">
    <property type="nucleotide sequence ID" value="NZ_JAERRB010000008.1"/>
</dbReference>
<keyword evidence="6" id="KW-1185">Reference proteome</keyword>
<dbReference type="InterPro" id="IPR050984">
    <property type="entry name" value="Gfo/Idh/MocA_domain"/>
</dbReference>
<dbReference type="Gene3D" id="3.40.50.720">
    <property type="entry name" value="NAD(P)-binding Rossmann-like Domain"/>
    <property type="match status" value="1"/>
</dbReference>
<dbReference type="PANTHER" id="PTHR22604:SF105">
    <property type="entry name" value="TRANS-1,2-DIHYDROBENZENE-1,2-DIOL DEHYDROGENASE"/>
    <property type="match status" value="1"/>
</dbReference>
<gene>
    <name evidence="5" type="ORF">JI741_20950</name>
</gene>
<comment type="caution">
    <text evidence="5">The sequence shown here is derived from an EMBL/GenBank/DDBJ whole genome shotgun (WGS) entry which is preliminary data.</text>
</comment>
<proteinExistence type="inferred from homology"/>
<evidence type="ECO:0000256" key="1">
    <source>
        <dbReference type="ARBA" id="ARBA00010928"/>
    </source>
</evidence>
<dbReference type="InterPro" id="IPR000683">
    <property type="entry name" value="Gfo/Idh/MocA-like_OxRdtase_N"/>
</dbReference>
<dbReference type="Pfam" id="PF22725">
    <property type="entry name" value="GFO_IDH_MocA_C3"/>
    <property type="match status" value="1"/>
</dbReference>
<name>A0ABS1KWW7_9BACT</name>
<organism evidence="5 6">
    <name type="scientific">Chryseolinea lacunae</name>
    <dbReference type="NCBI Taxonomy" id="2801331"/>
    <lineage>
        <taxon>Bacteria</taxon>
        <taxon>Pseudomonadati</taxon>
        <taxon>Bacteroidota</taxon>
        <taxon>Cytophagia</taxon>
        <taxon>Cytophagales</taxon>
        <taxon>Fulvivirgaceae</taxon>
        <taxon>Chryseolinea</taxon>
    </lineage>
</organism>
<accession>A0ABS1KWW7</accession>
<evidence type="ECO:0000313" key="5">
    <source>
        <dbReference type="EMBL" id="MBL0743712.1"/>
    </source>
</evidence>
<comment type="similarity">
    <text evidence="1">Belongs to the Gfo/Idh/MocA family.</text>
</comment>
<dbReference type="PANTHER" id="PTHR22604">
    <property type="entry name" value="OXIDOREDUCTASES"/>
    <property type="match status" value="1"/>
</dbReference>
<dbReference type="EMBL" id="JAERRB010000008">
    <property type="protein sequence ID" value="MBL0743712.1"/>
    <property type="molecule type" value="Genomic_DNA"/>
</dbReference>
<dbReference type="Gene3D" id="3.30.360.10">
    <property type="entry name" value="Dihydrodipicolinate Reductase, domain 2"/>
    <property type="match status" value="1"/>
</dbReference>
<feature type="domain" description="GFO/IDH/MocA-like oxidoreductase" evidence="4">
    <location>
        <begin position="133"/>
        <end position="247"/>
    </location>
</feature>
<evidence type="ECO:0000259" key="3">
    <source>
        <dbReference type="Pfam" id="PF01408"/>
    </source>
</evidence>
<feature type="domain" description="Gfo/Idh/MocA-like oxidoreductase N-terminal" evidence="3">
    <location>
        <begin position="6"/>
        <end position="121"/>
    </location>
</feature>
<reference evidence="5 6" key="1">
    <citation type="submission" date="2021-01" db="EMBL/GenBank/DDBJ databases">
        <title>Chryseolinea sp. Jin1 Genome sequencing and assembly.</title>
        <authorList>
            <person name="Kim I."/>
        </authorList>
    </citation>
    <scope>NUCLEOTIDE SEQUENCE [LARGE SCALE GENOMIC DNA]</scope>
    <source>
        <strain evidence="5 6">Jin1</strain>
    </source>
</reference>
<dbReference type="Proteomes" id="UP000613030">
    <property type="component" value="Unassembled WGS sequence"/>
</dbReference>
<keyword evidence="2" id="KW-0560">Oxidoreductase</keyword>
<dbReference type="InterPro" id="IPR055170">
    <property type="entry name" value="GFO_IDH_MocA-like_dom"/>
</dbReference>
<sequence length="332" mass="36577">MTRTYKWGILGPGKIAHRFADAVRNVPGSSIYAVASRDQLRAEEFAAKYSARVVYESYRSLVEDPAVDIVYIATPHSFHEAQTLLCLEHKKPVLCEKPMTVNYASALKMVQAARANNTFLMEAMWTRFMPATLKVLELVQAGAIGDVKCVRGDFGDQFAFDPTSRVYDLKLGAGSVLDIGIYPLFLILLLLGKPDQITSVGHLAETGADDLASALLYYNSGKIGSMLSSNIVHTPIAAEVIGTEGTLSLHPFWYETKTISLHKFNEPPVQIDVGYSGNGFEFQIQEVLACLDRGAKESTLMPLDFTLLLSQTMDEICRQVGVAYTPQPPNWC</sequence>
<dbReference type="InterPro" id="IPR036291">
    <property type="entry name" value="NAD(P)-bd_dom_sf"/>
</dbReference>
<dbReference type="Pfam" id="PF01408">
    <property type="entry name" value="GFO_IDH_MocA"/>
    <property type="match status" value="1"/>
</dbReference>
<dbReference type="SUPFAM" id="SSF55347">
    <property type="entry name" value="Glyceraldehyde-3-phosphate dehydrogenase-like, C-terminal domain"/>
    <property type="match status" value="1"/>
</dbReference>
<protein>
    <submittedName>
        <fullName evidence="5">Gfo/Idh/MocA family oxidoreductase</fullName>
    </submittedName>
</protein>